<keyword evidence="10" id="KW-1185">Reference proteome</keyword>
<keyword evidence="7" id="KW-0458">Lysosome</keyword>
<evidence type="ECO:0000256" key="1">
    <source>
        <dbReference type="ARBA" id="ARBA00004127"/>
    </source>
</evidence>
<reference evidence="9" key="1">
    <citation type="submission" date="2022-01" db="EMBL/GenBank/DDBJ databases">
        <authorList>
            <person name="King R."/>
        </authorList>
    </citation>
    <scope>NUCLEOTIDE SEQUENCE</scope>
</reference>
<accession>A0A9P0DMJ6</accession>
<name>A0A9P0DMJ6_9CUCU</name>
<evidence type="ECO:0000256" key="5">
    <source>
        <dbReference type="ARBA" id="ARBA00022989"/>
    </source>
</evidence>
<dbReference type="GO" id="GO:0007040">
    <property type="term" value="P:lysosome organization"/>
    <property type="evidence" value="ECO:0007669"/>
    <property type="project" value="TreeGrafter"/>
</dbReference>
<evidence type="ECO:0000256" key="4">
    <source>
        <dbReference type="ARBA" id="ARBA00022692"/>
    </source>
</evidence>
<evidence type="ECO:0000313" key="10">
    <source>
        <dbReference type="Proteomes" id="UP001152799"/>
    </source>
</evidence>
<dbReference type="PANTHER" id="PTHR10981">
    <property type="entry name" value="BATTENIN"/>
    <property type="match status" value="1"/>
</dbReference>
<dbReference type="PIRSF" id="PIRSF015974">
    <property type="entry name" value="CLN3_BTN1"/>
    <property type="match status" value="1"/>
</dbReference>
<dbReference type="GO" id="GO:0051453">
    <property type="term" value="P:regulation of intracellular pH"/>
    <property type="evidence" value="ECO:0007669"/>
    <property type="project" value="TreeGrafter"/>
</dbReference>
<dbReference type="AlphaFoldDB" id="A0A9P0DMJ6"/>
<protein>
    <recommendedName>
        <fullName evidence="7">Battenin</fullName>
    </recommendedName>
</protein>
<evidence type="ECO:0000256" key="3">
    <source>
        <dbReference type="ARBA" id="ARBA00022448"/>
    </source>
</evidence>
<feature type="transmembrane region" description="Helical" evidence="7">
    <location>
        <begin position="205"/>
        <end position="223"/>
    </location>
</feature>
<dbReference type="OrthoDB" id="5965864at2759"/>
<keyword evidence="5 7" id="KW-1133">Transmembrane helix</keyword>
<dbReference type="InterPro" id="IPR036259">
    <property type="entry name" value="MFS_trans_sf"/>
</dbReference>
<feature type="transmembrane region" description="Helical" evidence="7">
    <location>
        <begin position="235"/>
        <end position="253"/>
    </location>
</feature>
<dbReference type="GO" id="GO:0005765">
    <property type="term" value="C:lysosomal membrane"/>
    <property type="evidence" value="ECO:0007669"/>
    <property type="project" value="UniProtKB-SubCell"/>
</dbReference>
<dbReference type="GO" id="GO:0012505">
    <property type="term" value="C:endomembrane system"/>
    <property type="evidence" value="ECO:0007669"/>
    <property type="project" value="UniProtKB-SubCell"/>
</dbReference>
<dbReference type="PRINTS" id="PR01315">
    <property type="entry name" value="BATTENIN"/>
</dbReference>
<feature type="transmembrane region" description="Helical" evidence="7">
    <location>
        <begin position="293"/>
        <end position="311"/>
    </location>
</feature>
<keyword evidence="6 7" id="KW-0472">Membrane</keyword>
<dbReference type="SUPFAM" id="SSF103473">
    <property type="entry name" value="MFS general substrate transporter"/>
    <property type="match status" value="1"/>
</dbReference>
<dbReference type="Pfam" id="PF02487">
    <property type="entry name" value="CLN3"/>
    <property type="match status" value="1"/>
</dbReference>
<comment type="subcellular location">
    <subcellularLocation>
        <location evidence="1">Endomembrane system</location>
        <topology evidence="1">Multi-pass membrane protein</topology>
    </subcellularLocation>
    <subcellularLocation>
        <location evidence="7">Lysosome membrane</location>
        <topology evidence="7">Multi-pass membrane protein</topology>
    </subcellularLocation>
</comment>
<dbReference type="Gene3D" id="1.20.1250.20">
    <property type="entry name" value="MFS general substrate transporter like domains"/>
    <property type="match status" value="1"/>
</dbReference>
<dbReference type="PANTHER" id="PTHR10981:SF0">
    <property type="entry name" value="BATTENIN"/>
    <property type="match status" value="1"/>
</dbReference>
<feature type="transmembrane region" description="Helical" evidence="7">
    <location>
        <begin position="427"/>
        <end position="447"/>
    </location>
</feature>
<dbReference type="InterPro" id="IPR003492">
    <property type="entry name" value="Battenin_disease_Cln3"/>
</dbReference>
<gene>
    <name evidence="9" type="ORF">CEUTPL_LOCUS11973</name>
</gene>
<evidence type="ECO:0000256" key="8">
    <source>
        <dbReference type="SAM" id="MobiDB-lite"/>
    </source>
</evidence>
<dbReference type="Proteomes" id="UP001152799">
    <property type="component" value="Chromosome 7"/>
</dbReference>
<feature type="transmembrane region" description="Helical" evidence="7">
    <location>
        <begin position="78"/>
        <end position="99"/>
    </location>
</feature>
<evidence type="ECO:0000256" key="2">
    <source>
        <dbReference type="ARBA" id="ARBA00007467"/>
    </source>
</evidence>
<proteinExistence type="inferred from homology"/>
<keyword evidence="3" id="KW-0813">Transport</keyword>
<sequence>MNLNQKDDSTMEGSYRSYANFPEDELPRPSTTASTFDAVRVPEEGPSSDSPTASVHSNAEPSQPRRDREQLYRKIRGILAYFILGLCNNYGYVVMLTAASDIIGMGEGSDLVSTIRNCAQISTGTILLADILPALLVKLVLPFLPFVVHIRVAICVGVTTAGYLVVGFSNSIGVSILGVVLISFCSGLGEVTYLQYSANYEKSVLSAWGSGSGGAGVIGAVSYSLLNAVGMQRTLLIMLTIPAITSLAFWLLLPKPLPPRESTEAEAEQPADQVKLENEELSLRRKIYLIPGLMKYMIPFGLIYLFEYFINQGTFELIKFPDASISVESQYRWMQVMYQVGVFVSRSSVAILHIKQTWILAVLQGINVIIFTTDAIYYYIPNIYIVLALVLWEGLLGGAAYVNTYYRISNEVKNPAARQFSMAINGFADSTGIALAGVFAIMAHNAICTMPLPP</sequence>
<feature type="compositionally biased region" description="Polar residues" evidence="8">
    <location>
        <begin position="47"/>
        <end position="61"/>
    </location>
</feature>
<dbReference type="EMBL" id="OU892283">
    <property type="protein sequence ID" value="CAH1133521.1"/>
    <property type="molecule type" value="Genomic_DNA"/>
</dbReference>
<evidence type="ECO:0000256" key="6">
    <source>
        <dbReference type="ARBA" id="ARBA00023136"/>
    </source>
</evidence>
<evidence type="ECO:0000313" key="9">
    <source>
        <dbReference type="EMBL" id="CAH1133521.1"/>
    </source>
</evidence>
<feature type="transmembrane region" description="Helical" evidence="7">
    <location>
        <begin position="148"/>
        <end position="166"/>
    </location>
</feature>
<organism evidence="9 10">
    <name type="scientific">Ceutorhynchus assimilis</name>
    <name type="common">cabbage seed weevil</name>
    <dbReference type="NCBI Taxonomy" id="467358"/>
    <lineage>
        <taxon>Eukaryota</taxon>
        <taxon>Metazoa</taxon>
        <taxon>Ecdysozoa</taxon>
        <taxon>Arthropoda</taxon>
        <taxon>Hexapoda</taxon>
        <taxon>Insecta</taxon>
        <taxon>Pterygota</taxon>
        <taxon>Neoptera</taxon>
        <taxon>Endopterygota</taxon>
        <taxon>Coleoptera</taxon>
        <taxon>Polyphaga</taxon>
        <taxon>Cucujiformia</taxon>
        <taxon>Curculionidae</taxon>
        <taxon>Ceutorhynchinae</taxon>
        <taxon>Ceutorhynchus</taxon>
    </lineage>
</organism>
<evidence type="ECO:0000256" key="7">
    <source>
        <dbReference type="RuleBase" id="RU361113"/>
    </source>
</evidence>
<comment type="similarity">
    <text evidence="2 7">Belongs to the battenin family.</text>
</comment>
<feature type="transmembrane region" description="Helical" evidence="7">
    <location>
        <begin position="386"/>
        <end position="406"/>
    </location>
</feature>
<feature type="region of interest" description="Disordered" evidence="8">
    <location>
        <begin position="1"/>
        <end position="67"/>
    </location>
</feature>
<keyword evidence="4 7" id="KW-0812">Transmembrane</keyword>
<dbReference type="InterPro" id="IPR018460">
    <property type="entry name" value="Battenin_disease_Cln3_subgr"/>
</dbReference>
<feature type="transmembrane region" description="Helical" evidence="7">
    <location>
        <begin position="172"/>
        <end position="193"/>
    </location>
</feature>
<feature type="transmembrane region" description="Helical" evidence="7">
    <location>
        <begin position="359"/>
        <end position="380"/>
    </location>
</feature>